<dbReference type="OMA" id="FYQGPPF"/>
<name>E0V8Z5_PEDHC</name>
<dbReference type="Pfam" id="PF00400">
    <property type="entry name" value="WD40"/>
    <property type="match status" value="5"/>
</dbReference>
<dbReference type="InterPro" id="IPR019775">
    <property type="entry name" value="WD40_repeat_CS"/>
</dbReference>
<dbReference type="SUPFAM" id="SSF50978">
    <property type="entry name" value="WD40 repeat-like"/>
    <property type="match status" value="1"/>
</dbReference>
<dbReference type="PROSITE" id="PS00678">
    <property type="entry name" value="WD_REPEATS_1"/>
    <property type="match status" value="2"/>
</dbReference>
<dbReference type="PANTHER" id="PTHR19856:SF0">
    <property type="entry name" value="WD REPEAT-CONTAINING PROTEIN 1"/>
    <property type="match status" value="1"/>
</dbReference>
<dbReference type="InterPro" id="IPR013979">
    <property type="entry name" value="TIF_beta_prop-like"/>
</dbReference>
<evidence type="ECO:0000256" key="1">
    <source>
        <dbReference type="ARBA" id="ARBA00004496"/>
    </source>
</evidence>
<reference evidence="12" key="1">
    <citation type="submission" date="2007-04" db="EMBL/GenBank/DDBJ databases">
        <title>Annotation of Pediculus humanus corporis strain USDA.</title>
        <authorList>
            <person name="Kirkness E."/>
            <person name="Hannick L."/>
            <person name="Hass B."/>
            <person name="Bruggner R."/>
            <person name="Lawson D."/>
            <person name="Bidwell S."/>
            <person name="Joardar V."/>
            <person name="Caler E."/>
            <person name="Walenz B."/>
            <person name="Inman J."/>
            <person name="Schobel S."/>
            <person name="Galinsky K."/>
            <person name="Amedeo P."/>
            <person name="Strausberg R."/>
        </authorList>
    </citation>
    <scope>NUCLEOTIDE SEQUENCE</scope>
    <source>
        <strain evidence="12">USDA</strain>
    </source>
</reference>
<dbReference type="InParanoid" id="E0V8Z5"/>
<dbReference type="GO" id="GO:0030042">
    <property type="term" value="P:actin filament depolymerization"/>
    <property type="evidence" value="ECO:0007669"/>
    <property type="project" value="TreeGrafter"/>
</dbReference>
<evidence type="ECO:0000256" key="4">
    <source>
        <dbReference type="ARBA" id="ARBA00022574"/>
    </source>
</evidence>
<proteinExistence type="inferred from homology"/>
<dbReference type="PROSITE" id="PS50294">
    <property type="entry name" value="WD_REPEATS_REGION"/>
    <property type="match status" value="4"/>
</dbReference>
<dbReference type="CTD" id="8233329"/>
<evidence type="ECO:0000256" key="10">
    <source>
        <dbReference type="PROSITE-ProRule" id="PRU00221"/>
    </source>
</evidence>
<dbReference type="GO" id="GO:0030834">
    <property type="term" value="P:regulation of actin filament depolymerization"/>
    <property type="evidence" value="ECO:0007669"/>
    <property type="project" value="UniProtKB-ARBA"/>
</dbReference>
<dbReference type="eggNOG" id="KOG0318">
    <property type="taxonomic scope" value="Eukaryota"/>
</dbReference>
<evidence type="ECO:0000313" key="13">
    <source>
        <dbReference type="EnsemblMetazoa" id="PHUM002530-PA"/>
    </source>
</evidence>
<reference evidence="13" key="3">
    <citation type="submission" date="2021-02" db="UniProtKB">
        <authorList>
            <consortium name="EnsemblMetazoa"/>
        </authorList>
    </citation>
    <scope>IDENTIFICATION</scope>
    <source>
        <strain evidence="13">USDA</strain>
    </source>
</reference>
<sequence>MSFSNKYIFATLPRTNRGQPIVLGGDPKGKNFLYTNGNSVIIRNIENPAISDVYTEHSYPVNVAKYSPSGFYIASGDQSGKVRIWDTVNKEHILKNEFYPLGGAVKDISWSPDNQRMVVVGEGRERYGHVFMAETGTSVGEISGQSKSINSCDFKPTRPFKIITGSEDNTVAIFEGPPFKFKMTKREHTKFVQVVRYSPNGNFFVSGDFSGKVFIYDSNTYEVVGELGSPAHKGGIYGIAWKPDGTQLLTASGDKTCKIWDVETKSVVSEMCMGTEVDDQQMSCLWQGQYLLSVSLSGFINYLDVNNPDKPLRVIKGHNKPITVMTLSPNRETIYTGSHDGYVTTWDASTGTNDRIQGQGHGNQINGMKASDDIVYTCGIDDSIKQISVNSCSYTGFNIKLDCQPRGLDIKDDIIITASVKNITVVQNDKKSSVLPISYEASCVSINSNNDVAVGSTSDNKVYIYTFNGTNLTLKLTLDHLGPVTDCSYSPNGEYLVACDGNRKVILYKTSDYTLAHNKEWGFHNAKVNTVAWSPDNKLVASGSLDTAIIIWSLQSPAKHTIIRNAHPQSQITRLAWTNETTLISVGQDSNIKIWAIEPF</sequence>
<keyword evidence="7" id="KW-0009">Actin-binding</keyword>
<dbReference type="Proteomes" id="UP000009046">
    <property type="component" value="Unassembled WGS sequence"/>
</dbReference>
<dbReference type="PROSITE" id="PS50082">
    <property type="entry name" value="WD_REPEATS_2"/>
    <property type="match status" value="5"/>
</dbReference>
<dbReference type="FunFam" id="2.130.10.10:FF:000097">
    <property type="entry name" value="WD repeat domain 1"/>
    <property type="match status" value="1"/>
</dbReference>
<evidence type="ECO:0000313" key="12">
    <source>
        <dbReference type="EMBL" id="EEB09851.1"/>
    </source>
</evidence>
<feature type="repeat" description="WD" evidence="10">
    <location>
        <begin position="54"/>
        <end position="95"/>
    </location>
</feature>
<dbReference type="KEGG" id="phu:Phum_PHUM002530"/>
<evidence type="ECO:0000256" key="7">
    <source>
        <dbReference type="ARBA" id="ARBA00023203"/>
    </source>
</evidence>
<dbReference type="OrthoDB" id="2306at2759"/>
<dbReference type="FunFam" id="2.130.10.10:FF:000167">
    <property type="entry name" value="Actin-interacting protein 1"/>
    <property type="match status" value="1"/>
</dbReference>
<dbReference type="GO" id="GO:0040011">
    <property type="term" value="P:locomotion"/>
    <property type="evidence" value="ECO:0007669"/>
    <property type="project" value="TreeGrafter"/>
</dbReference>
<dbReference type="GO" id="GO:0051015">
    <property type="term" value="F:actin filament binding"/>
    <property type="evidence" value="ECO:0007669"/>
    <property type="project" value="TreeGrafter"/>
</dbReference>
<feature type="repeat" description="WD" evidence="10">
    <location>
        <begin position="315"/>
        <end position="356"/>
    </location>
</feature>
<dbReference type="AlphaFoldDB" id="E0V8Z5"/>
<comment type="subcellular location">
    <subcellularLocation>
        <location evidence="1">Cytoplasm</location>
    </subcellularLocation>
</comment>
<accession>E0V8Z5</accession>
<keyword evidence="6" id="KW-0648">Protein biosynthesis</keyword>
<protein>
    <recommendedName>
        <fullName evidence="9">Actin-interacting protein 1</fullName>
    </recommendedName>
</protein>
<dbReference type="VEuPathDB" id="VectorBase:PHUM002530"/>
<evidence type="ECO:0000313" key="14">
    <source>
        <dbReference type="Proteomes" id="UP000009046"/>
    </source>
</evidence>
<dbReference type="STRING" id="121224.E0V8Z5"/>
<keyword evidence="14" id="KW-1185">Reference proteome</keyword>
<evidence type="ECO:0000259" key="11">
    <source>
        <dbReference type="Pfam" id="PF08662"/>
    </source>
</evidence>
<feature type="repeat" description="WD" evidence="10">
    <location>
        <begin position="185"/>
        <end position="226"/>
    </location>
</feature>
<feature type="repeat" description="WD" evidence="10">
    <location>
        <begin position="229"/>
        <end position="270"/>
    </location>
</feature>
<organism>
    <name type="scientific">Pediculus humanus subsp. corporis</name>
    <name type="common">Body louse</name>
    <dbReference type="NCBI Taxonomy" id="121224"/>
    <lineage>
        <taxon>Eukaryota</taxon>
        <taxon>Metazoa</taxon>
        <taxon>Ecdysozoa</taxon>
        <taxon>Arthropoda</taxon>
        <taxon>Hexapoda</taxon>
        <taxon>Insecta</taxon>
        <taxon>Pterygota</taxon>
        <taxon>Neoptera</taxon>
        <taxon>Paraneoptera</taxon>
        <taxon>Psocodea</taxon>
        <taxon>Troctomorpha</taxon>
        <taxon>Phthiraptera</taxon>
        <taxon>Anoplura</taxon>
        <taxon>Pediculidae</taxon>
        <taxon>Pediculus</taxon>
    </lineage>
</organism>
<dbReference type="InterPro" id="IPR011047">
    <property type="entry name" value="Quinoprotein_ADH-like_sf"/>
</dbReference>
<dbReference type="GO" id="GO:0003743">
    <property type="term" value="F:translation initiation factor activity"/>
    <property type="evidence" value="ECO:0007669"/>
    <property type="project" value="UniProtKB-KW"/>
</dbReference>
<feature type="domain" description="Translation initiation factor beta propellor-like" evidence="11">
    <location>
        <begin position="444"/>
        <end position="582"/>
    </location>
</feature>
<dbReference type="FunCoup" id="E0V8Z5">
    <property type="interactions" value="1378"/>
</dbReference>
<reference evidence="12" key="2">
    <citation type="submission" date="2007-04" db="EMBL/GenBank/DDBJ databases">
        <title>The genome of the human body louse.</title>
        <authorList>
            <consortium name="The Human Body Louse Genome Consortium"/>
            <person name="Kirkness E."/>
            <person name="Walenz B."/>
            <person name="Hass B."/>
            <person name="Bruggner R."/>
            <person name="Strausberg R."/>
        </authorList>
    </citation>
    <scope>NUCLEOTIDE SEQUENCE</scope>
    <source>
        <strain evidence="12">USDA</strain>
    </source>
</reference>
<dbReference type="PANTHER" id="PTHR19856">
    <property type="entry name" value="WD-REPEATCONTAINING PROTEIN WDR1"/>
    <property type="match status" value="1"/>
</dbReference>
<evidence type="ECO:0000256" key="2">
    <source>
        <dbReference type="ARBA" id="ARBA00022490"/>
    </source>
</evidence>
<dbReference type="Pfam" id="PF08662">
    <property type="entry name" value="eIF2A"/>
    <property type="match status" value="1"/>
</dbReference>
<dbReference type="EMBL" id="AAZO01000037">
    <property type="status" value="NOT_ANNOTATED_CDS"/>
    <property type="molecule type" value="Genomic_DNA"/>
</dbReference>
<gene>
    <name evidence="13" type="primary">8233329</name>
    <name evidence="12" type="ORF">Phum_PHUM002530</name>
</gene>
<comment type="similarity">
    <text evidence="8">Belongs to the WD repeat AIP1 family.</text>
</comment>
<dbReference type="PRINTS" id="PR00320">
    <property type="entry name" value="GPROTEINBRPT"/>
</dbReference>
<feature type="repeat" description="WD" evidence="10">
    <location>
        <begin position="524"/>
        <end position="556"/>
    </location>
</feature>
<dbReference type="GO" id="GO:0030833">
    <property type="term" value="P:regulation of actin filament polymerization"/>
    <property type="evidence" value="ECO:0007669"/>
    <property type="project" value="UniProtKB-ARBA"/>
</dbReference>
<keyword evidence="2" id="KW-0963">Cytoplasm</keyword>
<keyword evidence="3" id="KW-0396">Initiation factor</keyword>
<dbReference type="GeneID" id="8233329"/>
<dbReference type="EnsemblMetazoa" id="PHUM002530-RA">
    <property type="protein sequence ID" value="PHUM002530-PA"/>
    <property type="gene ID" value="PHUM002530"/>
</dbReference>
<dbReference type="EMBL" id="DS234988">
    <property type="protein sequence ID" value="EEB09851.1"/>
    <property type="molecule type" value="Genomic_DNA"/>
</dbReference>
<evidence type="ECO:0000256" key="5">
    <source>
        <dbReference type="ARBA" id="ARBA00022737"/>
    </source>
</evidence>
<keyword evidence="5" id="KW-0677">Repeat</keyword>
<dbReference type="GO" id="GO:0045214">
    <property type="term" value="P:sarcomere organization"/>
    <property type="evidence" value="ECO:0007669"/>
    <property type="project" value="TreeGrafter"/>
</dbReference>
<dbReference type="InterPro" id="IPR015943">
    <property type="entry name" value="WD40/YVTN_repeat-like_dom_sf"/>
</dbReference>
<dbReference type="RefSeq" id="XP_002422589.1">
    <property type="nucleotide sequence ID" value="XM_002422544.1"/>
</dbReference>
<dbReference type="Gene3D" id="2.130.10.10">
    <property type="entry name" value="YVTN repeat-like/Quinoprotein amine dehydrogenase"/>
    <property type="match status" value="2"/>
</dbReference>
<dbReference type="SMART" id="SM00320">
    <property type="entry name" value="WD40"/>
    <property type="match status" value="10"/>
</dbReference>
<dbReference type="InterPro" id="IPR020472">
    <property type="entry name" value="WD40_PAC1"/>
</dbReference>
<keyword evidence="4 10" id="KW-0853">WD repeat</keyword>
<evidence type="ECO:0000256" key="6">
    <source>
        <dbReference type="ARBA" id="ARBA00022917"/>
    </source>
</evidence>
<dbReference type="SUPFAM" id="SSF50998">
    <property type="entry name" value="Quinoprotein alcohol dehydrogenase-like"/>
    <property type="match status" value="1"/>
</dbReference>
<dbReference type="HOGENOM" id="CLU_015246_3_0_1"/>
<dbReference type="CDD" id="cd00200">
    <property type="entry name" value="WD40"/>
    <property type="match status" value="1"/>
</dbReference>
<evidence type="ECO:0000256" key="3">
    <source>
        <dbReference type="ARBA" id="ARBA00022540"/>
    </source>
</evidence>
<dbReference type="GO" id="GO:0030864">
    <property type="term" value="C:cortical actin cytoskeleton"/>
    <property type="evidence" value="ECO:0007669"/>
    <property type="project" value="TreeGrafter"/>
</dbReference>
<evidence type="ECO:0000256" key="9">
    <source>
        <dbReference type="ARBA" id="ARBA00067845"/>
    </source>
</evidence>
<dbReference type="InterPro" id="IPR036322">
    <property type="entry name" value="WD40_repeat_dom_sf"/>
</dbReference>
<evidence type="ECO:0000256" key="8">
    <source>
        <dbReference type="ARBA" id="ARBA00038366"/>
    </source>
</evidence>
<dbReference type="InterPro" id="IPR001680">
    <property type="entry name" value="WD40_rpt"/>
</dbReference>